<dbReference type="AlphaFoldDB" id="A0A7W9BP61"/>
<dbReference type="RefSeq" id="WP_260160377.1">
    <property type="nucleotide sequence ID" value="NZ_BMJP01000001.1"/>
</dbReference>
<dbReference type="InterPro" id="IPR023212">
    <property type="entry name" value="Hsp33_helix_hairpin_bin_dom_sf"/>
</dbReference>
<dbReference type="CDD" id="cd00498">
    <property type="entry name" value="Hsp33"/>
    <property type="match status" value="1"/>
</dbReference>
<dbReference type="GO" id="GO:0044183">
    <property type="term" value="F:protein folding chaperone"/>
    <property type="evidence" value="ECO:0007669"/>
    <property type="project" value="TreeGrafter"/>
</dbReference>
<comment type="caution">
    <text evidence="6">The sequence shown here is derived from an EMBL/GenBank/DDBJ whole genome shotgun (WGS) entry which is preliminary data.</text>
</comment>
<dbReference type="SUPFAM" id="SSF118352">
    <property type="entry name" value="HSP33 redox switch-like"/>
    <property type="match status" value="1"/>
</dbReference>
<keyword evidence="4" id="KW-0143">Chaperone</keyword>
<name>A0A7W9BP61_9SPHN</name>
<dbReference type="Pfam" id="PF01430">
    <property type="entry name" value="HSP33"/>
    <property type="match status" value="1"/>
</dbReference>
<protein>
    <submittedName>
        <fullName evidence="6">Molecular chaperone Hsp33</fullName>
    </submittedName>
</protein>
<evidence type="ECO:0000256" key="1">
    <source>
        <dbReference type="ARBA" id="ARBA00022490"/>
    </source>
</evidence>
<dbReference type="PIRSF" id="PIRSF005261">
    <property type="entry name" value="Heat_shock_Hsp33"/>
    <property type="match status" value="1"/>
</dbReference>
<dbReference type="GO" id="GO:0051082">
    <property type="term" value="F:unfolded protein binding"/>
    <property type="evidence" value="ECO:0007669"/>
    <property type="project" value="InterPro"/>
</dbReference>
<evidence type="ECO:0000256" key="5">
    <source>
        <dbReference type="ARBA" id="ARBA00023284"/>
    </source>
</evidence>
<dbReference type="Gene3D" id="1.10.287.480">
    <property type="entry name" value="helix hairpin bin"/>
    <property type="match status" value="1"/>
</dbReference>
<keyword evidence="1" id="KW-0963">Cytoplasm</keyword>
<dbReference type="InterPro" id="IPR000397">
    <property type="entry name" value="Heat_shock_Hsp33"/>
</dbReference>
<proteinExistence type="predicted"/>
<evidence type="ECO:0000313" key="7">
    <source>
        <dbReference type="Proteomes" id="UP000546701"/>
    </source>
</evidence>
<sequence>MASTYDGPTPPPTEHLDQALGFMIPGRHARGRVVRIGPALDSILSRHAYPPAIERVLAEALTLTALLGSLLKDAAGQLTLQAQTEGGVIDLLVCDYRAGVMRGYVRHDAERLAEMPVDPSLFALFGPGYLAITFDQVTSGERYQGIVPLEGASLAEAAERYFAQSEQIPSLVRLSIVGNARDGHVAGGLMIQHLPEGEEGRDRIHTRLDHPEWDHVAVLASTAKPEELSDPTLPLTDIVWRLFHEEDEVRVLPPATLTRGCRCNPDHFRDVLARFPEDERIGMADDAGVIEVACEFCSSKYGITLESLAAVEVDGGTT</sequence>
<dbReference type="Gene3D" id="3.55.30.10">
    <property type="entry name" value="Hsp33 domain"/>
    <property type="match status" value="1"/>
</dbReference>
<evidence type="ECO:0000313" key="6">
    <source>
        <dbReference type="EMBL" id="MBB5727567.1"/>
    </source>
</evidence>
<dbReference type="SUPFAM" id="SSF64397">
    <property type="entry name" value="Hsp33 domain"/>
    <property type="match status" value="1"/>
</dbReference>
<dbReference type="PANTHER" id="PTHR30111:SF1">
    <property type="entry name" value="33 KDA CHAPERONIN"/>
    <property type="match status" value="1"/>
</dbReference>
<evidence type="ECO:0000256" key="2">
    <source>
        <dbReference type="ARBA" id="ARBA00022833"/>
    </source>
</evidence>
<dbReference type="Proteomes" id="UP000546701">
    <property type="component" value="Unassembled WGS sequence"/>
</dbReference>
<evidence type="ECO:0000256" key="3">
    <source>
        <dbReference type="ARBA" id="ARBA00023157"/>
    </source>
</evidence>
<dbReference type="PANTHER" id="PTHR30111">
    <property type="entry name" value="33 KDA CHAPERONIN"/>
    <property type="match status" value="1"/>
</dbReference>
<dbReference type="InterPro" id="IPR016153">
    <property type="entry name" value="Heat_shock_Hsp33_N"/>
</dbReference>
<dbReference type="GO" id="GO:0042026">
    <property type="term" value="P:protein refolding"/>
    <property type="evidence" value="ECO:0007669"/>
    <property type="project" value="TreeGrafter"/>
</dbReference>
<organism evidence="6 7">
    <name type="scientific">Sphingomonas prati</name>
    <dbReference type="NCBI Taxonomy" id="1843237"/>
    <lineage>
        <taxon>Bacteria</taxon>
        <taxon>Pseudomonadati</taxon>
        <taxon>Pseudomonadota</taxon>
        <taxon>Alphaproteobacteria</taxon>
        <taxon>Sphingomonadales</taxon>
        <taxon>Sphingomonadaceae</taxon>
        <taxon>Sphingomonas</taxon>
    </lineage>
</organism>
<dbReference type="GO" id="GO:0005737">
    <property type="term" value="C:cytoplasm"/>
    <property type="evidence" value="ECO:0007669"/>
    <property type="project" value="InterPro"/>
</dbReference>
<dbReference type="EMBL" id="JACIJR010000001">
    <property type="protein sequence ID" value="MBB5727567.1"/>
    <property type="molecule type" value="Genomic_DNA"/>
</dbReference>
<keyword evidence="2" id="KW-0862">Zinc</keyword>
<dbReference type="InterPro" id="IPR016154">
    <property type="entry name" value="Heat_shock_Hsp33_C"/>
</dbReference>
<keyword evidence="3" id="KW-1015">Disulfide bond</keyword>
<evidence type="ECO:0000256" key="4">
    <source>
        <dbReference type="ARBA" id="ARBA00023186"/>
    </source>
</evidence>
<gene>
    <name evidence="6" type="ORF">FHS99_000023</name>
</gene>
<keyword evidence="7" id="KW-1185">Reference proteome</keyword>
<accession>A0A7W9BP61</accession>
<dbReference type="Gene3D" id="3.90.1280.10">
    <property type="entry name" value="HSP33 redox switch-like"/>
    <property type="match status" value="1"/>
</dbReference>
<keyword evidence="5" id="KW-0676">Redox-active center</keyword>
<reference evidence="6 7" key="1">
    <citation type="submission" date="2020-08" db="EMBL/GenBank/DDBJ databases">
        <title>Genomic Encyclopedia of Type Strains, Phase IV (KMG-IV): sequencing the most valuable type-strain genomes for metagenomic binning, comparative biology and taxonomic classification.</title>
        <authorList>
            <person name="Goeker M."/>
        </authorList>
    </citation>
    <scope>NUCLEOTIDE SEQUENCE [LARGE SCALE GENOMIC DNA]</scope>
    <source>
        <strain evidence="6 7">DSM 103336</strain>
    </source>
</reference>